<dbReference type="Pfam" id="PF06993">
    <property type="entry name" value="DUF1304"/>
    <property type="match status" value="1"/>
</dbReference>
<dbReference type="STRING" id="1423730.FC75_GL000527"/>
<evidence type="ECO:0008006" key="4">
    <source>
        <dbReference type="Google" id="ProtNLM"/>
    </source>
</evidence>
<dbReference type="InterPro" id="IPR009732">
    <property type="entry name" value="DUF1304"/>
</dbReference>
<keyword evidence="1" id="KW-0472">Membrane</keyword>
<evidence type="ECO:0000256" key="1">
    <source>
        <dbReference type="SAM" id="Phobius"/>
    </source>
</evidence>
<proteinExistence type="predicted"/>
<dbReference type="PANTHER" id="PTHR38446:SF1">
    <property type="entry name" value="BLL0914 PROTEIN"/>
    <property type="match status" value="1"/>
</dbReference>
<evidence type="ECO:0000313" key="3">
    <source>
        <dbReference type="Proteomes" id="UP000050865"/>
    </source>
</evidence>
<dbReference type="PATRIC" id="fig|1423730.4.peg.548"/>
<keyword evidence="1" id="KW-0812">Transmembrane</keyword>
<evidence type="ECO:0000313" key="2">
    <source>
        <dbReference type="EMBL" id="KRN18757.1"/>
    </source>
</evidence>
<keyword evidence="3" id="KW-1185">Reference proteome</keyword>
<dbReference type="EMBL" id="AYZJ01000084">
    <property type="protein sequence ID" value="KRN18757.1"/>
    <property type="molecule type" value="Genomic_DNA"/>
</dbReference>
<accession>A0A0R2EXS8</accession>
<dbReference type="AlphaFoldDB" id="A0A0R2EXS8"/>
<feature type="transmembrane region" description="Helical" evidence="1">
    <location>
        <begin position="104"/>
        <end position="124"/>
    </location>
</feature>
<dbReference type="RefSeq" id="WP_225350722.1">
    <property type="nucleotide sequence ID" value="NZ_AYZJ01000084.1"/>
</dbReference>
<keyword evidence="1" id="KW-1133">Transmembrane helix</keyword>
<protein>
    <recommendedName>
        <fullName evidence="4">Integral membrane protein</fullName>
    </recommendedName>
</protein>
<feature type="transmembrane region" description="Helical" evidence="1">
    <location>
        <begin position="57"/>
        <end position="73"/>
    </location>
</feature>
<gene>
    <name evidence="2" type="ORF">FC75_GL000527</name>
</gene>
<sequence length="125" mass="13160">MMTWWLKALLVLIGVEHLGIAGLEMRGAPAKQASVFGLPLDFVKQSHAQIALANQGVYNLMLGAAMLASAFTITGPSFLTVALILLVFLLVVGVYGGLTVTRKIFLVQVLPAVIGLALILASLMG</sequence>
<dbReference type="Proteomes" id="UP000050865">
    <property type="component" value="Unassembled WGS sequence"/>
</dbReference>
<feature type="transmembrane region" description="Helical" evidence="1">
    <location>
        <begin position="78"/>
        <end position="98"/>
    </location>
</feature>
<organism evidence="2 3">
    <name type="scientific">Lacticaseibacillus camelliae DSM 22697 = JCM 13995</name>
    <dbReference type="NCBI Taxonomy" id="1423730"/>
    <lineage>
        <taxon>Bacteria</taxon>
        <taxon>Bacillati</taxon>
        <taxon>Bacillota</taxon>
        <taxon>Bacilli</taxon>
        <taxon>Lactobacillales</taxon>
        <taxon>Lactobacillaceae</taxon>
        <taxon>Lacticaseibacillus</taxon>
    </lineage>
</organism>
<name>A0A0R2EXS8_9LACO</name>
<dbReference type="PANTHER" id="PTHR38446">
    <property type="entry name" value="BLL0914 PROTEIN"/>
    <property type="match status" value="1"/>
</dbReference>
<comment type="caution">
    <text evidence="2">The sequence shown here is derived from an EMBL/GenBank/DDBJ whole genome shotgun (WGS) entry which is preliminary data.</text>
</comment>
<reference evidence="2 3" key="1">
    <citation type="journal article" date="2015" name="Genome Announc.">
        <title>Expanding the biotechnology potential of lactobacilli through comparative genomics of 213 strains and associated genera.</title>
        <authorList>
            <person name="Sun Z."/>
            <person name="Harris H.M."/>
            <person name="McCann A."/>
            <person name="Guo C."/>
            <person name="Argimon S."/>
            <person name="Zhang W."/>
            <person name="Yang X."/>
            <person name="Jeffery I.B."/>
            <person name="Cooney J.C."/>
            <person name="Kagawa T.F."/>
            <person name="Liu W."/>
            <person name="Song Y."/>
            <person name="Salvetti E."/>
            <person name="Wrobel A."/>
            <person name="Rasinkangas P."/>
            <person name="Parkhill J."/>
            <person name="Rea M.C."/>
            <person name="O'Sullivan O."/>
            <person name="Ritari J."/>
            <person name="Douillard F.P."/>
            <person name="Paul Ross R."/>
            <person name="Yang R."/>
            <person name="Briner A.E."/>
            <person name="Felis G.E."/>
            <person name="de Vos W.M."/>
            <person name="Barrangou R."/>
            <person name="Klaenhammer T.R."/>
            <person name="Caufield P.W."/>
            <person name="Cui Y."/>
            <person name="Zhang H."/>
            <person name="O'Toole P.W."/>
        </authorList>
    </citation>
    <scope>NUCLEOTIDE SEQUENCE [LARGE SCALE GENOMIC DNA]</scope>
    <source>
        <strain evidence="2 3">DSM 22697</strain>
    </source>
</reference>